<dbReference type="GO" id="GO:0005829">
    <property type="term" value="C:cytosol"/>
    <property type="evidence" value="ECO:0007669"/>
    <property type="project" value="TreeGrafter"/>
</dbReference>
<dbReference type="AlphaFoldDB" id="A0A2G5B3I9"/>
<dbReference type="FunFam" id="3.40.1490.10:FF:000001">
    <property type="entry name" value="Peptidyl-tRNA hydrolase 2"/>
    <property type="match status" value="1"/>
</dbReference>
<evidence type="ECO:0000256" key="4">
    <source>
        <dbReference type="ARBA" id="ARBA00048707"/>
    </source>
</evidence>
<dbReference type="PANTHER" id="PTHR12649:SF11">
    <property type="entry name" value="PEPTIDYL-TRNA HYDROLASE 2, MITOCHONDRIAL"/>
    <property type="match status" value="1"/>
</dbReference>
<evidence type="ECO:0000256" key="2">
    <source>
        <dbReference type="ARBA" id="ARBA00022801"/>
    </source>
</evidence>
<dbReference type="EMBL" id="KZ303533">
    <property type="protein sequence ID" value="PIA13551.1"/>
    <property type="molecule type" value="Genomic_DNA"/>
</dbReference>
<sequence length="190" mass="20770">MAASVFESVLTTKVPFWQVMLFGGTTFIAGKILQNRQLLLRNLFVRNFHTSSTTEGLPKKIKRKSKSETPVLSEDMKMVLVIRTDLGMTKGKIAAQCSHATLACYKQGIKKDPTTIKAWEWTGQTKVTLKCSSEEELLELQNTARSNGLISQSICDAGRTQIVAGSRTVLGIGPGPAAVVDRVTGHLSLY</sequence>
<gene>
    <name evidence="5" type="ORF">COEREDRAFT_83412</name>
</gene>
<dbReference type="SUPFAM" id="SSF102462">
    <property type="entry name" value="Peptidyl-tRNA hydrolase II"/>
    <property type="match status" value="1"/>
</dbReference>
<protein>
    <recommendedName>
        <fullName evidence="1">peptidyl-tRNA hydrolase</fullName>
        <ecNumber evidence="1">3.1.1.29</ecNumber>
    </recommendedName>
</protein>
<keyword evidence="6" id="KW-1185">Reference proteome</keyword>
<dbReference type="EC" id="3.1.1.29" evidence="1"/>
<organism evidence="5 6">
    <name type="scientific">Coemansia reversa (strain ATCC 12441 / NRRL 1564)</name>
    <dbReference type="NCBI Taxonomy" id="763665"/>
    <lineage>
        <taxon>Eukaryota</taxon>
        <taxon>Fungi</taxon>
        <taxon>Fungi incertae sedis</taxon>
        <taxon>Zoopagomycota</taxon>
        <taxon>Kickxellomycotina</taxon>
        <taxon>Kickxellomycetes</taxon>
        <taxon>Kickxellales</taxon>
        <taxon>Kickxellaceae</taxon>
        <taxon>Coemansia</taxon>
    </lineage>
</organism>
<dbReference type="NCBIfam" id="NF003314">
    <property type="entry name" value="PRK04322.1"/>
    <property type="match status" value="1"/>
</dbReference>
<dbReference type="InterPro" id="IPR023476">
    <property type="entry name" value="Pep_tRNA_hydro_II_dom_sf"/>
</dbReference>
<dbReference type="Pfam" id="PF01981">
    <property type="entry name" value="PTH2"/>
    <property type="match status" value="1"/>
</dbReference>
<dbReference type="NCBIfam" id="TIGR00283">
    <property type="entry name" value="arch_pth2"/>
    <property type="match status" value="1"/>
</dbReference>
<evidence type="ECO:0000313" key="6">
    <source>
        <dbReference type="Proteomes" id="UP000242474"/>
    </source>
</evidence>
<comment type="similarity">
    <text evidence="3">Belongs to the PTH2 family.</text>
</comment>
<accession>A0A2G5B3I9</accession>
<evidence type="ECO:0000256" key="1">
    <source>
        <dbReference type="ARBA" id="ARBA00013260"/>
    </source>
</evidence>
<dbReference type="STRING" id="763665.A0A2G5B3I9"/>
<evidence type="ECO:0000256" key="3">
    <source>
        <dbReference type="ARBA" id="ARBA00038050"/>
    </source>
</evidence>
<name>A0A2G5B3I9_COERN</name>
<dbReference type="CDD" id="cd02430">
    <property type="entry name" value="PTH2"/>
    <property type="match status" value="1"/>
</dbReference>
<evidence type="ECO:0000313" key="5">
    <source>
        <dbReference type="EMBL" id="PIA13551.1"/>
    </source>
</evidence>
<dbReference type="Proteomes" id="UP000242474">
    <property type="component" value="Unassembled WGS sequence"/>
</dbReference>
<dbReference type="InterPro" id="IPR002833">
    <property type="entry name" value="PTH2"/>
</dbReference>
<keyword evidence="2 5" id="KW-0378">Hydrolase</keyword>
<proteinExistence type="inferred from homology"/>
<reference evidence="5 6" key="1">
    <citation type="journal article" date="2015" name="Genome Biol. Evol.">
        <title>Phylogenomic analyses indicate that early fungi evolved digesting cell walls of algal ancestors of land plants.</title>
        <authorList>
            <person name="Chang Y."/>
            <person name="Wang S."/>
            <person name="Sekimoto S."/>
            <person name="Aerts A.L."/>
            <person name="Choi C."/>
            <person name="Clum A."/>
            <person name="LaButti K.M."/>
            <person name="Lindquist E.A."/>
            <person name="Yee Ngan C."/>
            <person name="Ohm R.A."/>
            <person name="Salamov A.A."/>
            <person name="Grigoriev I.V."/>
            <person name="Spatafora J.W."/>
            <person name="Berbee M.L."/>
        </authorList>
    </citation>
    <scope>NUCLEOTIDE SEQUENCE [LARGE SCALE GENOMIC DNA]</scope>
    <source>
        <strain evidence="5 6">NRRL 1564</strain>
    </source>
</reference>
<dbReference type="GO" id="GO:0004045">
    <property type="term" value="F:peptidyl-tRNA hydrolase activity"/>
    <property type="evidence" value="ECO:0007669"/>
    <property type="project" value="UniProtKB-EC"/>
</dbReference>
<dbReference type="PANTHER" id="PTHR12649">
    <property type="entry name" value="PEPTIDYL-TRNA HYDROLASE 2"/>
    <property type="match status" value="1"/>
</dbReference>
<dbReference type="Gene3D" id="3.40.1490.10">
    <property type="entry name" value="Bit1"/>
    <property type="match status" value="1"/>
</dbReference>
<comment type="catalytic activity">
    <reaction evidence="4">
        <text>an N-acyl-L-alpha-aminoacyl-tRNA + H2O = an N-acyl-L-amino acid + a tRNA + H(+)</text>
        <dbReference type="Rhea" id="RHEA:54448"/>
        <dbReference type="Rhea" id="RHEA-COMP:10123"/>
        <dbReference type="Rhea" id="RHEA-COMP:13883"/>
        <dbReference type="ChEBI" id="CHEBI:15377"/>
        <dbReference type="ChEBI" id="CHEBI:15378"/>
        <dbReference type="ChEBI" id="CHEBI:59874"/>
        <dbReference type="ChEBI" id="CHEBI:78442"/>
        <dbReference type="ChEBI" id="CHEBI:138191"/>
        <dbReference type="EC" id="3.1.1.29"/>
    </reaction>
</comment>
<dbReference type="OrthoDB" id="1733656at2759"/>